<protein>
    <submittedName>
        <fullName evidence="6">RalA-binding protein 1</fullName>
    </submittedName>
</protein>
<evidence type="ECO:0000256" key="2">
    <source>
        <dbReference type="ARBA" id="ARBA00009359"/>
    </source>
</evidence>
<evidence type="ECO:0000313" key="7">
    <source>
        <dbReference type="Proteomes" id="UP001140074"/>
    </source>
</evidence>
<comment type="similarity">
    <text evidence="2">Belongs to the CENP-X/MHF2 family.</text>
</comment>
<dbReference type="InterPro" id="IPR019269">
    <property type="entry name" value="BLOC1_su2"/>
</dbReference>
<keyword evidence="5" id="KW-0234">DNA repair</keyword>
<evidence type="ECO:0000256" key="3">
    <source>
        <dbReference type="ARBA" id="ARBA00022763"/>
    </source>
</evidence>
<keyword evidence="3" id="KW-0227">DNA damage</keyword>
<keyword evidence="4" id="KW-0238">DNA-binding</keyword>
<evidence type="ECO:0000256" key="5">
    <source>
        <dbReference type="ARBA" id="ARBA00023204"/>
    </source>
</evidence>
<dbReference type="PANTHER" id="PTHR46479">
    <property type="entry name" value="BIOGENESIS OF LYSOSOME-RELATED ORGANELLES COMPLEX 1 SUBUNIT 2"/>
    <property type="match status" value="1"/>
</dbReference>
<gene>
    <name evidence="6" type="primary">RALBP1</name>
    <name evidence="6" type="ORF">GGH94_002988</name>
</gene>
<dbReference type="GO" id="GO:0032418">
    <property type="term" value="P:lysosome localization"/>
    <property type="evidence" value="ECO:0007669"/>
    <property type="project" value="TreeGrafter"/>
</dbReference>
<evidence type="ECO:0000313" key="6">
    <source>
        <dbReference type="EMBL" id="KAJ2864324.1"/>
    </source>
</evidence>
<evidence type="ECO:0000256" key="1">
    <source>
        <dbReference type="ARBA" id="ARBA00008468"/>
    </source>
</evidence>
<comment type="similarity">
    <text evidence="1">Belongs to the BLOC1S2 family.</text>
</comment>
<dbReference type="GO" id="GO:0043015">
    <property type="term" value="F:gamma-tubulin binding"/>
    <property type="evidence" value="ECO:0007669"/>
    <property type="project" value="TreeGrafter"/>
</dbReference>
<dbReference type="GO" id="GO:0003677">
    <property type="term" value="F:DNA binding"/>
    <property type="evidence" value="ECO:0007669"/>
    <property type="project" value="UniProtKB-KW"/>
</dbReference>
<keyword evidence="7" id="KW-1185">Reference proteome</keyword>
<sequence>MSATSPNTITAHQRYQASAAVPVANTGTATADSIDTASRKAFGSTALYLQSELEATGSDLQLLEKLNDASITKYEGLSRQAQDMLVHAYKVKQTYNEMETQVAEVDSLVESINSLEQVAMELDRYSLQLEAKFQKLLNVKIKPEALETIFKRVWSKPNTAIKGDALELSAKLLLLFAKEGIERAKAKRLESGMGGPVDESDLEKILAQLMLDF</sequence>
<dbReference type="AlphaFoldDB" id="A0A9W8M3I5"/>
<dbReference type="CDD" id="cd22921">
    <property type="entry name" value="HFD_CENP-X"/>
    <property type="match status" value="1"/>
</dbReference>
<evidence type="ECO:0000256" key="4">
    <source>
        <dbReference type="ARBA" id="ARBA00023125"/>
    </source>
</evidence>
<dbReference type="GO" id="GO:0099078">
    <property type="term" value="C:BORC complex"/>
    <property type="evidence" value="ECO:0007669"/>
    <property type="project" value="TreeGrafter"/>
</dbReference>
<dbReference type="Gene3D" id="6.10.130.30">
    <property type="match status" value="1"/>
</dbReference>
<reference evidence="6" key="1">
    <citation type="submission" date="2022-07" db="EMBL/GenBank/DDBJ databases">
        <title>Phylogenomic reconstructions and comparative analyses of Kickxellomycotina fungi.</title>
        <authorList>
            <person name="Reynolds N.K."/>
            <person name="Stajich J.E."/>
            <person name="Barry K."/>
            <person name="Grigoriev I.V."/>
            <person name="Crous P."/>
            <person name="Smith M.E."/>
        </authorList>
    </citation>
    <scope>NUCLEOTIDE SEQUENCE</scope>
    <source>
        <strain evidence="6">RSA 476</strain>
    </source>
</reference>
<dbReference type="GO" id="GO:0006281">
    <property type="term" value="P:DNA repair"/>
    <property type="evidence" value="ECO:0007669"/>
    <property type="project" value="UniProtKB-KW"/>
</dbReference>
<organism evidence="6 7">
    <name type="scientific">Coemansia aciculifera</name>
    <dbReference type="NCBI Taxonomy" id="417176"/>
    <lineage>
        <taxon>Eukaryota</taxon>
        <taxon>Fungi</taxon>
        <taxon>Fungi incertae sedis</taxon>
        <taxon>Zoopagomycota</taxon>
        <taxon>Kickxellomycotina</taxon>
        <taxon>Kickxellomycetes</taxon>
        <taxon>Kickxellales</taxon>
        <taxon>Kickxellaceae</taxon>
        <taxon>Coemansia</taxon>
    </lineage>
</organism>
<dbReference type="Pfam" id="PF09415">
    <property type="entry name" value="CENP-X"/>
    <property type="match status" value="1"/>
</dbReference>
<accession>A0A9W8M3I5</accession>
<dbReference type="GO" id="GO:0016197">
    <property type="term" value="P:endosomal transport"/>
    <property type="evidence" value="ECO:0007669"/>
    <property type="project" value="TreeGrafter"/>
</dbReference>
<dbReference type="Proteomes" id="UP001140074">
    <property type="component" value="Unassembled WGS sequence"/>
</dbReference>
<dbReference type="GO" id="GO:0051382">
    <property type="term" value="P:kinetochore assembly"/>
    <property type="evidence" value="ECO:0007669"/>
    <property type="project" value="InterPro"/>
</dbReference>
<dbReference type="EMBL" id="JANBUY010000091">
    <property type="protein sequence ID" value="KAJ2864324.1"/>
    <property type="molecule type" value="Genomic_DNA"/>
</dbReference>
<name>A0A9W8M3I5_9FUNG</name>
<dbReference type="Pfam" id="PF10046">
    <property type="entry name" value="BLOC1_2"/>
    <property type="match status" value="1"/>
</dbReference>
<proteinExistence type="inferred from homology"/>
<dbReference type="PANTHER" id="PTHR46479:SF1">
    <property type="entry name" value="BIOGENESIS OF LYSOSOME-RELATED ORGANELLES COMPLEX 1 SUBUNIT 2"/>
    <property type="match status" value="1"/>
</dbReference>
<dbReference type="GO" id="GO:0031083">
    <property type="term" value="C:BLOC-1 complex"/>
    <property type="evidence" value="ECO:0007669"/>
    <property type="project" value="TreeGrafter"/>
</dbReference>
<dbReference type="GO" id="GO:0000930">
    <property type="term" value="C:gamma-tubulin complex"/>
    <property type="evidence" value="ECO:0007669"/>
    <property type="project" value="TreeGrafter"/>
</dbReference>
<comment type="caution">
    <text evidence="6">The sequence shown here is derived from an EMBL/GenBank/DDBJ whole genome shotgun (WGS) entry which is preliminary data.</text>
</comment>
<dbReference type="InterPro" id="IPR018552">
    <property type="entry name" value="CENP-X"/>
</dbReference>